<protein>
    <submittedName>
        <fullName evidence="1">Uncharacterized protein</fullName>
    </submittedName>
</protein>
<organism evidence="1 2">
    <name type="scientific">Micromonospora cremea</name>
    <dbReference type="NCBI Taxonomy" id="709881"/>
    <lineage>
        <taxon>Bacteria</taxon>
        <taxon>Bacillati</taxon>
        <taxon>Actinomycetota</taxon>
        <taxon>Actinomycetes</taxon>
        <taxon>Micromonosporales</taxon>
        <taxon>Micromonosporaceae</taxon>
        <taxon>Micromonospora</taxon>
    </lineage>
</organism>
<dbReference type="Proteomes" id="UP000185124">
    <property type="component" value="Unassembled WGS sequence"/>
</dbReference>
<evidence type="ECO:0000313" key="1">
    <source>
        <dbReference type="EMBL" id="SIM72345.1"/>
    </source>
</evidence>
<reference evidence="2" key="1">
    <citation type="submission" date="2016-12" db="EMBL/GenBank/DDBJ databases">
        <authorList>
            <person name="Varghese N."/>
            <person name="Submissions S."/>
        </authorList>
    </citation>
    <scope>NUCLEOTIDE SEQUENCE [LARGE SCALE GENOMIC DNA]</scope>
    <source>
        <strain evidence="2">DSM 45599</strain>
    </source>
</reference>
<accession>A0A1N5VJH2</accession>
<keyword evidence="2" id="KW-1185">Reference proteome</keyword>
<dbReference type="RefSeq" id="WP_244298431.1">
    <property type="nucleotide sequence ID" value="NZ_FSQT01000001.1"/>
</dbReference>
<dbReference type="EMBL" id="FSQT01000001">
    <property type="protein sequence ID" value="SIM72345.1"/>
    <property type="molecule type" value="Genomic_DNA"/>
</dbReference>
<name>A0A1N5VJH2_9ACTN</name>
<evidence type="ECO:0000313" key="2">
    <source>
        <dbReference type="Proteomes" id="UP000185124"/>
    </source>
</evidence>
<proteinExistence type="predicted"/>
<gene>
    <name evidence="1" type="ORF">SAMN04489832_1635</name>
</gene>
<dbReference type="AlphaFoldDB" id="A0A1N5VJH2"/>
<sequence>MRDGLHGPNVIIAGEQVLLLVAVSGGEAVHLARRHRPSEPGRDAVPEHYLTGGDREREAVQRRYDVEALREPVWEHTTMCGREWTLMVGGEGGTLSRYREPAFAPTCRRCLTAMDRLFPAPAVDRRVPVVAQVVCGVVREHGYAEVREVPGDQLAVLRKEIRSLIRQQTGHPAQTLVHGDLLLVVCDPLRDPEAEMRAAAEAVGAVLFGDQPLPATRPERPWIVTWTAWDLGYMPDRPFRVLATRGCLSWICSAS</sequence>